<sequence length="244" mass="24794">MCTPSFGVPCLAVCLADGAAPRLPAGASWLALSPDALTAARLAAGQVVLPQSLWRLCGRRLGLGPGLSCTADAHAYAAVGESAAEAAADAAERALRAGLASGGVGFSQLGGVGEHLRALRELVALPLRAPHLFSHYGIRPPRGVLLYGPPGSGKTVLARAAAADAGATVFVVNGPDVVSEYYGESEASLRGIFAAAAALSPSVVFIDEVALRHFESALRTVQPSVPPSARLMGMYAGMQRTALA</sequence>
<dbReference type="GO" id="GO:0016887">
    <property type="term" value="F:ATP hydrolysis activity"/>
    <property type="evidence" value="ECO:0007669"/>
    <property type="project" value="InterPro"/>
</dbReference>
<organism evidence="4 5">
    <name type="scientific">Tetrabaena socialis</name>
    <dbReference type="NCBI Taxonomy" id="47790"/>
    <lineage>
        <taxon>Eukaryota</taxon>
        <taxon>Viridiplantae</taxon>
        <taxon>Chlorophyta</taxon>
        <taxon>core chlorophytes</taxon>
        <taxon>Chlorophyceae</taxon>
        <taxon>CS clade</taxon>
        <taxon>Chlamydomonadales</taxon>
        <taxon>Tetrabaenaceae</taxon>
        <taxon>Tetrabaena</taxon>
    </lineage>
</organism>
<evidence type="ECO:0000313" key="4">
    <source>
        <dbReference type="EMBL" id="PNH12642.1"/>
    </source>
</evidence>
<evidence type="ECO:0000259" key="3">
    <source>
        <dbReference type="SMART" id="SM00382"/>
    </source>
</evidence>
<dbReference type="SMART" id="SM00382">
    <property type="entry name" value="AAA"/>
    <property type="match status" value="1"/>
</dbReference>
<keyword evidence="5" id="KW-1185">Reference proteome</keyword>
<evidence type="ECO:0000256" key="1">
    <source>
        <dbReference type="ARBA" id="ARBA00022741"/>
    </source>
</evidence>
<accession>A0A2J8AJE4</accession>
<dbReference type="Gene3D" id="3.40.50.300">
    <property type="entry name" value="P-loop containing nucleotide triphosphate hydrolases"/>
    <property type="match status" value="1"/>
</dbReference>
<dbReference type="PANTHER" id="PTHR23077:SF171">
    <property type="entry name" value="NUCLEAR VALOSIN-CONTAINING PROTEIN-LIKE"/>
    <property type="match status" value="1"/>
</dbReference>
<dbReference type="AlphaFoldDB" id="A0A2J8AJE4"/>
<dbReference type="InterPro" id="IPR003593">
    <property type="entry name" value="AAA+_ATPase"/>
</dbReference>
<dbReference type="InterPro" id="IPR003959">
    <property type="entry name" value="ATPase_AAA_core"/>
</dbReference>
<dbReference type="Proteomes" id="UP000236333">
    <property type="component" value="Unassembled WGS sequence"/>
</dbReference>
<dbReference type="GO" id="GO:0005524">
    <property type="term" value="F:ATP binding"/>
    <property type="evidence" value="ECO:0007669"/>
    <property type="project" value="UniProtKB-KW"/>
</dbReference>
<proteinExistence type="predicted"/>
<name>A0A2J8AJE4_9CHLO</name>
<feature type="domain" description="AAA+ ATPase" evidence="3">
    <location>
        <begin position="140"/>
        <end position="243"/>
    </location>
</feature>
<evidence type="ECO:0000313" key="5">
    <source>
        <dbReference type="Proteomes" id="UP000236333"/>
    </source>
</evidence>
<dbReference type="EMBL" id="PGGS01000006">
    <property type="protein sequence ID" value="PNH12642.1"/>
    <property type="molecule type" value="Genomic_DNA"/>
</dbReference>
<comment type="caution">
    <text evidence="4">The sequence shown here is derived from an EMBL/GenBank/DDBJ whole genome shotgun (WGS) entry which is preliminary data.</text>
</comment>
<dbReference type="Pfam" id="PF00004">
    <property type="entry name" value="AAA"/>
    <property type="match status" value="1"/>
</dbReference>
<dbReference type="InterPro" id="IPR027417">
    <property type="entry name" value="P-loop_NTPase"/>
</dbReference>
<reference evidence="4 5" key="1">
    <citation type="journal article" date="2017" name="Mol. Biol. Evol.">
        <title>The 4-celled Tetrabaena socialis nuclear genome reveals the essential components for genetic control of cell number at the origin of multicellularity in the volvocine lineage.</title>
        <authorList>
            <person name="Featherston J."/>
            <person name="Arakaki Y."/>
            <person name="Hanschen E.R."/>
            <person name="Ferris P.J."/>
            <person name="Michod R.E."/>
            <person name="Olson B.J.S.C."/>
            <person name="Nozaki H."/>
            <person name="Durand P.M."/>
        </authorList>
    </citation>
    <scope>NUCLEOTIDE SEQUENCE [LARGE SCALE GENOMIC DNA]</scope>
    <source>
        <strain evidence="4 5">NIES-571</strain>
    </source>
</reference>
<protein>
    <submittedName>
        <fullName evidence="4">Spermatogenesis-associated protein 5</fullName>
    </submittedName>
</protein>
<evidence type="ECO:0000256" key="2">
    <source>
        <dbReference type="ARBA" id="ARBA00022840"/>
    </source>
</evidence>
<dbReference type="InterPro" id="IPR050168">
    <property type="entry name" value="AAA_ATPase_domain"/>
</dbReference>
<gene>
    <name evidence="4" type="ORF">TSOC_000402</name>
</gene>
<dbReference type="PANTHER" id="PTHR23077">
    <property type="entry name" value="AAA-FAMILY ATPASE"/>
    <property type="match status" value="1"/>
</dbReference>
<dbReference type="SUPFAM" id="SSF52540">
    <property type="entry name" value="P-loop containing nucleoside triphosphate hydrolases"/>
    <property type="match status" value="1"/>
</dbReference>
<dbReference type="FunFam" id="3.40.50.300:FF:002861">
    <property type="entry name" value="Cell division control protein 48 homolog E"/>
    <property type="match status" value="1"/>
</dbReference>
<keyword evidence="2" id="KW-0067">ATP-binding</keyword>
<dbReference type="OrthoDB" id="2187at2759"/>
<keyword evidence="1" id="KW-0547">Nucleotide-binding</keyword>